<dbReference type="InterPro" id="IPR018561">
    <property type="entry name" value="AosR"/>
</dbReference>
<dbReference type="Pfam" id="PF09438">
    <property type="entry name" value="DUF2017"/>
    <property type="match status" value="1"/>
</dbReference>
<protein>
    <submittedName>
        <fullName evidence="1">Uncharacterized protein</fullName>
    </submittedName>
</protein>
<sequence>MHEHAVYDLPADYFDALPAADGVLVRMSENVADTLAHHAEQLIVFLERGEVPPGGSGLLRRGPTPESVGRRMFPDAYRNRAEAAAFRERHAAALRDTGAAHRVFARCCAGPMHTLPHAEVDDWLVTFGLARFVFLPRKGADPGMAGTWLTHVQETLILATNPNLVLPPTPSTHRLWR</sequence>
<evidence type="ECO:0000313" key="2">
    <source>
        <dbReference type="Proteomes" id="UP000320876"/>
    </source>
</evidence>
<gene>
    <name evidence="1" type="ORF">FB471_3611</name>
</gene>
<dbReference type="AlphaFoldDB" id="A0A542DL64"/>
<accession>A0A542DL64</accession>
<dbReference type="Proteomes" id="UP000320876">
    <property type="component" value="Unassembled WGS sequence"/>
</dbReference>
<name>A0A542DL64_AMYCI</name>
<dbReference type="EMBL" id="VFML01000001">
    <property type="protein sequence ID" value="TQJ03842.1"/>
    <property type="molecule type" value="Genomic_DNA"/>
</dbReference>
<dbReference type="RefSeq" id="WP_141999606.1">
    <property type="nucleotide sequence ID" value="NZ_VFML01000001.1"/>
</dbReference>
<dbReference type="OrthoDB" id="3700147at2"/>
<organism evidence="1 2">
    <name type="scientific">Amycolatopsis cihanbeyliensis</name>
    <dbReference type="NCBI Taxonomy" id="1128664"/>
    <lineage>
        <taxon>Bacteria</taxon>
        <taxon>Bacillati</taxon>
        <taxon>Actinomycetota</taxon>
        <taxon>Actinomycetes</taxon>
        <taxon>Pseudonocardiales</taxon>
        <taxon>Pseudonocardiaceae</taxon>
        <taxon>Amycolatopsis</taxon>
    </lineage>
</organism>
<keyword evidence="2" id="KW-1185">Reference proteome</keyword>
<evidence type="ECO:0000313" key="1">
    <source>
        <dbReference type="EMBL" id="TQJ03842.1"/>
    </source>
</evidence>
<comment type="caution">
    <text evidence="1">The sequence shown here is derived from an EMBL/GenBank/DDBJ whole genome shotgun (WGS) entry which is preliminary data.</text>
</comment>
<proteinExistence type="predicted"/>
<reference evidence="1 2" key="1">
    <citation type="submission" date="2019-06" db="EMBL/GenBank/DDBJ databases">
        <title>Sequencing the genomes of 1000 actinobacteria strains.</title>
        <authorList>
            <person name="Klenk H.-P."/>
        </authorList>
    </citation>
    <scope>NUCLEOTIDE SEQUENCE [LARGE SCALE GENOMIC DNA]</scope>
    <source>
        <strain evidence="1 2">DSM 45679</strain>
    </source>
</reference>